<dbReference type="Gene3D" id="2.60.40.10">
    <property type="entry name" value="Immunoglobulins"/>
    <property type="match status" value="1"/>
</dbReference>
<keyword evidence="3" id="KW-1185">Reference proteome</keyword>
<dbReference type="Proteomes" id="UP000006062">
    <property type="component" value="Chromosome"/>
</dbReference>
<proteinExistence type="predicted"/>
<dbReference type="RefSeq" id="WP_014779429.1">
    <property type="nucleotide sequence ID" value="NC_018012.1"/>
</dbReference>
<organism evidence="2 3">
    <name type="scientific">Thiocystis violascens (strain ATCC 17096 / DSM 198 / 6111)</name>
    <name type="common">Chromatium violascens</name>
    <dbReference type="NCBI Taxonomy" id="765911"/>
    <lineage>
        <taxon>Bacteria</taxon>
        <taxon>Pseudomonadati</taxon>
        <taxon>Pseudomonadota</taxon>
        <taxon>Gammaproteobacteria</taxon>
        <taxon>Chromatiales</taxon>
        <taxon>Chromatiaceae</taxon>
        <taxon>Thiocystis</taxon>
    </lineage>
</organism>
<dbReference type="STRING" id="765911.Thivi_3139"/>
<name>I3YDE8_THIV6</name>
<dbReference type="InterPro" id="IPR014880">
    <property type="entry name" value="SoxZ_dom"/>
</dbReference>
<evidence type="ECO:0000313" key="3">
    <source>
        <dbReference type="Proteomes" id="UP000006062"/>
    </source>
</evidence>
<sequence length="104" mass="11328">MSDIKIRATLSGEETTVKCLMSHPMETGLRKDSKTGELVPAHFIEEVVCKHKDEVVLTANWSGGVSKNPYLSFKFKGGAAGDEITVTWKDNKGETQSASDQIKG</sequence>
<dbReference type="eggNOG" id="COG5501">
    <property type="taxonomic scope" value="Bacteria"/>
</dbReference>
<evidence type="ECO:0000259" key="1">
    <source>
        <dbReference type="Pfam" id="PF08770"/>
    </source>
</evidence>
<dbReference type="InterPro" id="IPR013783">
    <property type="entry name" value="Ig-like_fold"/>
</dbReference>
<dbReference type="InterPro" id="IPR014756">
    <property type="entry name" value="Ig_E-set"/>
</dbReference>
<reference evidence="2 3" key="1">
    <citation type="submission" date="2012-06" db="EMBL/GenBank/DDBJ databases">
        <title>Complete sequence of Thiocystis violascens DSM 198.</title>
        <authorList>
            <consortium name="US DOE Joint Genome Institute"/>
            <person name="Lucas S."/>
            <person name="Han J."/>
            <person name="Lapidus A."/>
            <person name="Cheng J.-F."/>
            <person name="Goodwin L."/>
            <person name="Pitluck S."/>
            <person name="Peters L."/>
            <person name="Ovchinnikova G."/>
            <person name="Teshima H."/>
            <person name="Detter J.C."/>
            <person name="Han C."/>
            <person name="Tapia R."/>
            <person name="Land M."/>
            <person name="Hauser L."/>
            <person name="Kyrpides N."/>
            <person name="Ivanova N."/>
            <person name="Pagani I."/>
            <person name="Vogl K."/>
            <person name="Liu Z."/>
            <person name="Frigaard N.-U."/>
            <person name="Bryant D."/>
            <person name="Woyke T."/>
        </authorList>
    </citation>
    <scope>NUCLEOTIDE SEQUENCE [LARGE SCALE GENOMIC DNA]</scope>
    <source>
        <strain evidence="3">ATCC 17096 / DSM 198 / 6111</strain>
    </source>
</reference>
<evidence type="ECO:0000313" key="2">
    <source>
        <dbReference type="EMBL" id="AFL75016.1"/>
    </source>
</evidence>
<feature type="domain" description="Sulphur oxidation protein SoxZ" evidence="1">
    <location>
        <begin position="7"/>
        <end position="99"/>
    </location>
</feature>
<gene>
    <name evidence="2" type="ordered locus">Thivi_3139</name>
</gene>
<dbReference type="OrthoDB" id="9795530at2"/>
<dbReference type="HOGENOM" id="CLU_172621_1_0_6"/>
<accession>I3YDE8</accession>
<dbReference type="Pfam" id="PF08770">
    <property type="entry name" value="SoxZ"/>
    <property type="match status" value="1"/>
</dbReference>
<dbReference type="SUPFAM" id="SSF81296">
    <property type="entry name" value="E set domains"/>
    <property type="match status" value="1"/>
</dbReference>
<dbReference type="KEGG" id="tvi:Thivi_3139"/>
<dbReference type="AlphaFoldDB" id="I3YDE8"/>
<dbReference type="NCBIfam" id="TIGR04490">
    <property type="entry name" value="SoxZ_true"/>
    <property type="match status" value="1"/>
</dbReference>
<dbReference type="InterPro" id="IPR030995">
    <property type="entry name" value="SoxZ"/>
</dbReference>
<dbReference type="EMBL" id="CP003154">
    <property type="protein sequence ID" value="AFL75016.1"/>
    <property type="molecule type" value="Genomic_DNA"/>
</dbReference>
<protein>
    <submittedName>
        <fullName evidence="2">Sulfur compound chelating protein SoxZ</fullName>
    </submittedName>
</protein>